<dbReference type="InterPro" id="IPR027417">
    <property type="entry name" value="P-loop_NTPase"/>
</dbReference>
<proteinExistence type="predicted"/>
<dbReference type="Gene3D" id="1.10.10.10">
    <property type="entry name" value="Winged helix-like DNA-binding domain superfamily/Winged helix DNA-binding domain"/>
    <property type="match status" value="1"/>
</dbReference>
<dbReference type="InterPro" id="IPR036388">
    <property type="entry name" value="WH-like_DNA-bd_sf"/>
</dbReference>
<keyword evidence="2" id="KW-0611">Plant defense</keyword>
<dbReference type="PRINTS" id="PR00364">
    <property type="entry name" value="DISEASERSIST"/>
</dbReference>
<dbReference type="Gene3D" id="3.80.10.10">
    <property type="entry name" value="Ribonuclease Inhibitor"/>
    <property type="match status" value="1"/>
</dbReference>
<organism evidence="6 7">
    <name type="scientific">Hevea brasiliensis</name>
    <name type="common">Para rubber tree</name>
    <name type="synonym">Siphonia brasiliensis</name>
    <dbReference type="NCBI Taxonomy" id="3981"/>
    <lineage>
        <taxon>Eukaryota</taxon>
        <taxon>Viridiplantae</taxon>
        <taxon>Streptophyta</taxon>
        <taxon>Embryophyta</taxon>
        <taxon>Tracheophyta</taxon>
        <taxon>Spermatophyta</taxon>
        <taxon>Magnoliopsida</taxon>
        <taxon>eudicotyledons</taxon>
        <taxon>Gunneridae</taxon>
        <taxon>Pentapetalae</taxon>
        <taxon>rosids</taxon>
        <taxon>fabids</taxon>
        <taxon>Malpighiales</taxon>
        <taxon>Euphorbiaceae</taxon>
        <taxon>Crotonoideae</taxon>
        <taxon>Micrandreae</taxon>
        <taxon>Hevea</taxon>
    </lineage>
</organism>
<evidence type="ECO:0000313" key="7">
    <source>
        <dbReference type="Proteomes" id="UP001174677"/>
    </source>
</evidence>
<dbReference type="PANTHER" id="PTHR23155">
    <property type="entry name" value="DISEASE RESISTANCE PROTEIN RP"/>
    <property type="match status" value="1"/>
</dbReference>
<dbReference type="Pfam" id="PF00931">
    <property type="entry name" value="NB-ARC"/>
    <property type="match status" value="1"/>
</dbReference>
<dbReference type="InterPro" id="IPR055414">
    <property type="entry name" value="LRR_R13L4/SHOC2-like"/>
</dbReference>
<dbReference type="SUPFAM" id="SSF52047">
    <property type="entry name" value="RNI-like"/>
    <property type="match status" value="1"/>
</dbReference>
<evidence type="ECO:0008006" key="8">
    <source>
        <dbReference type="Google" id="ProtNLM"/>
    </source>
</evidence>
<sequence length="803" mass="92771">MAGADPVLSVVAEQLLTALVKEAKHAHDFKNEFDFMKQRVDGIKKLLDNEDNCNQHIIQRFPTFREFEDQVHDILTDCSLREEYQKHGPLSKLFPTNFFFKRGTCKKIKDINLRMKMTLEILGNSLQVQQFASSLQKNVTCKFRWEHERPEQIIIGLDRDAEKIKKWILCKYELQKIGIVGMGGLGKTTIAKLIFEEDEVKSQFHYRIWVSVSQTFKEKEILTSLLDQFRKQSGEQPGQSGSIDCKEMLDHIISRLKEKSCLIVFDDIWGDKHFTWWEGFFSYVSTIAHKQTCFIITTRDKEVAYAIQVDELRVHEPKFLNEKDSWSLFCSHASLEDANLEKLGKIVAECGGLPLAIKTIGGLLGSSFHIDNWNAIWINLCKPNITEENKVTTSLHLSYKALPPYLRQCLLCFCIYPEEIQAEKLIHWWVGEEFIQGKDSKTAIEMGFESLSKLVSTCLVEVVHRQDSDERVYKYKLHDLVRGLIIQIAKVKELCSFDEEGNQNFHKDSRARWLGFRSGMDAKLLKGSPKLRALLMTSNRAPFHRNLGSLRSLRALDLSNNTLDNNQLMNLFSWISSIKRLAYLNLSGAKQLQEVPHSICKLRNLQLLILRGCSMLSKLSPSITCLKKLTVMDLYSCNKLPYLPRGLGRLSQLQELSGFRVVAQDNRRSFCLSKIKTRSSCSVHELGELGELRVLRMLWSKESEITEEEQNVFLKLQKLKVLAIDFDTEKLSEGDSMLRMLDRLSPPPRIEQLYLRHYHHKRLPAWVNRQRLPELKYYCINYHVEALPDSCTSDGIPQLTRTS</sequence>
<dbReference type="InterPro" id="IPR042197">
    <property type="entry name" value="Apaf_helical"/>
</dbReference>
<name>A0ABQ9KY10_HEVBR</name>
<accession>A0ABQ9KY10</accession>
<dbReference type="InterPro" id="IPR044974">
    <property type="entry name" value="Disease_R_plants"/>
</dbReference>
<evidence type="ECO:0000256" key="1">
    <source>
        <dbReference type="ARBA" id="ARBA00022737"/>
    </source>
</evidence>
<feature type="domain" description="Disease resistance protein winged helix" evidence="4">
    <location>
        <begin position="419"/>
        <end position="485"/>
    </location>
</feature>
<keyword evidence="7" id="KW-1185">Reference proteome</keyword>
<dbReference type="SUPFAM" id="SSF52540">
    <property type="entry name" value="P-loop containing nucleoside triphosphate hydrolases"/>
    <property type="match status" value="1"/>
</dbReference>
<protein>
    <recommendedName>
        <fullName evidence="8">NB-ARC domain-containing protein</fullName>
    </recommendedName>
</protein>
<comment type="caution">
    <text evidence="6">The sequence shown here is derived from an EMBL/GenBank/DDBJ whole genome shotgun (WGS) entry which is preliminary data.</text>
</comment>
<dbReference type="InterPro" id="IPR002182">
    <property type="entry name" value="NB-ARC"/>
</dbReference>
<dbReference type="InterPro" id="IPR058922">
    <property type="entry name" value="WHD_DRP"/>
</dbReference>
<dbReference type="Pfam" id="PF23559">
    <property type="entry name" value="WHD_DRP"/>
    <property type="match status" value="1"/>
</dbReference>
<evidence type="ECO:0000259" key="5">
    <source>
        <dbReference type="Pfam" id="PF23598"/>
    </source>
</evidence>
<gene>
    <name evidence="6" type="ORF">P3X46_026775</name>
</gene>
<dbReference type="PANTHER" id="PTHR23155:SF759">
    <property type="entry name" value="AAA+ ATPASE DOMAIN-CONTAINING PROTEIN"/>
    <property type="match status" value="1"/>
</dbReference>
<evidence type="ECO:0000259" key="3">
    <source>
        <dbReference type="Pfam" id="PF00931"/>
    </source>
</evidence>
<dbReference type="Pfam" id="PF23598">
    <property type="entry name" value="LRR_14"/>
    <property type="match status" value="1"/>
</dbReference>
<dbReference type="Gene3D" id="3.40.50.300">
    <property type="entry name" value="P-loop containing nucleotide triphosphate hydrolases"/>
    <property type="match status" value="1"/>
</dbReference>
<keyword evidence="1" id="KW-0677">Repeat</keyword>
<reference evidence="6 7" key="1">
    <citation type="journal article" date="2023" name="Plant Biotechnol. J.">
        <title>Chromosome-level wild Hevea brasiliensis genome provides new tools for genomic-assisted breeding and valuable loci to elevate rubber yield.</title>
        <authorList>
            <person name="Cheng H."/>
            <person name="Song X."/>
            <person name="Hu Y."/>
            <person name="Wu T."/>
            <person name="Yang Q."/>
            <person name="An Z."/>
            <person name="Feng S."/>
            <person name="Deng Z."/>
            <person name="Wu W."/>
            <person name="Zeng X."/>
            <person name="Tu M."/>
            <person name="Wang X."/>
            <person name="Huang H."/>
        </authorList>
    </citation>
    <scope>NUCLEOTIDE SEQUENCE [LARGE SCALE GENOMIC DNA]</scope>
    <source>
        <strain evidence="6">MT/VB/25A 57/8</strain>
    </source>
</reference>
<feature type="domain" description="Disease resistance R13L4/SHOC-2-like LRR" evidence="5">
    <location>
        <begin position="530"/>
        <end position="781"/>
    </location>
</feature>
<feature type="domain" description="NB-ARC" evidence="3">
    <location>
        <begin position="159"/>
        <end position="333"/>
    </location>
</feature>
<evidence type="ECO:0000259" key="4">
    <source>
        <dbReference type="Pfam" id="PF23559"/>
    </source>
</evidence>
<dbReference type="Gene3D" id="1.10.8.430">
    <property type="entry name" value="Helical domain of apoptotic protease-activating factors"/>
    <property type="match status" value="1"/>
</dbReference>
<dbReference type="EMBL" id="JARPOI010000015">
    <property type="protein sequence ID" value="KAJ9153326.1"/>
    <property type="molecule type" value="Genomic_DNA"/>
</dbReference>
<evidence type="ECO:0000313" key="6">
    <source>
        <dbReference type="EMBL" id="KAJ9153327.1"/>
    </source>
</evidence>
<dbReference type="EMBL" id="JARPOI010000015">
    <property type="protein sequence ID" value="KAJ9153327.1"/>
    <property type="molecule type" value="Genomic_DNA"/>
</dbReference>
<evidence type="ECO:0000256" key="2">
    <source>
        <dbReference type="ARBA" id="ARBA00022821"/>
    </source>
</evidence>
<dbReference type="Proteomes" id="UP001174677">
    <property type="component" value="Chromosome 15"/>
</dbReference>
<dbReference type="InterPro" id="IPR032675">
    <property type="entry name" value="LRR_dom_sf"/>
</dbReference>